<evidence type="ECO:0000313" key="2">
    <source>
        <dbReference type="Proteomes" id="UP001465976"/>
    </source>
</evidence>
<accession>A0ABR3F534</accession>
<protein>
    <submittedName>
        <fullName evidence="1">Uncharacterized protein</fullName>
    </submittedName>
</protein>
<reference evidence="1 2" key="1">
    <citation type="submission" date="2024-02" db="EMBL/GenBank/DDBJ databases">
        <title>A draft genome for the cacao thread blight pathogen Marasmius crinis-equi.</title>
        <authorList>
            <person name="Cohen S.P."/>
            <person name="Baruah I.K."/>
            <person name="Amoako-Attah I."/>
            <person name="Bukari Y."/>
            <person name="Meinhardt L.W."/>
            <person name="Bailey B.A."/>
        </authorList>
    </citation>
    <scope>NUCLEOTIDE SEQUENCE [LARGE SCALE GENOMIC DNA]</scope>
    <source>
        <strain evidence="1 2">GH-76</strain>
    </source>
</reference>
<sequence>MLHWLRALAGQVKAYPEIILTPDSRSPPVRDLVDGWADFCLENDQIMKDLEFSREVDNVYHTILSVFPNRDQLIAQLTSVLLLSSHTRPHHLHANDMLIGYASGGVLSTLKLMQSCRLAKSRDQDAMCPFLEPSLIAFLTDANRAGEFFVEKDTQHDSMALRWIATLTQQVKENPKIVLSPISRTGCLDALTYGWAGFCLRDGKLRTDWEYSHGLSNLYHSILSVFPDRGPLIASLASVILLPAHTCRPNLHFHDILLGLPRGYVLSVARLLHSCRLVFQKPRQNGRWGVGWVPGVPFELDPSFVDFLRDPARSGEFCIGDAQHRSLALRWIRVLAEKLKETPRLNPDPWSGPYRDLVMGWHAFCLQDDRFDSDSEFTLELDNLYLSILSAFPDRNKLAAVLAAAITLGGLEATMPEDRDSEIRLLWLYRLAEPLRDFSYILTPSFVNFLLDSTRSREYHINTGSTA</sequence>
<gene>
    <name evidence="1" type="ORF">V5O48_011620</name>
</gene>
<evidence type="ECO:0000313" key="1">
    <source>
        <dbReference type="EMBL" id="KAL0570340.1"/>
    </source>
</evidence>
<proteinExistence type="predicted"/>
<comment type="caution">
    <text evidence="1">The sequence shown here is derived from an EMBL/GenBank/DDBJ whole genome shotgun (WGS) entry which is preliminary data.</text>
</comment>
<organism evidence="1 2">
    <name type="scientific">Marasmius crinis-equi</name>
    <dbReference type="NCBI Taxonomy" id="585013"/>
    <lineage>
        <taxon>Eukaryota</taxon>
        <taxon>Fungi</taxon>
        <taxon>Dikarya</taxon>
        <taxon>Basidiomycota</taxon>
        <taxon>Agaricomycotina</taxon>
        <taxon>Agaricomycetes</taxon>
        <taxon>Agaricomycetidae</taxon>
        <taxon>Agaricales</taxon>
        <taxon>Marasmiineae</taxon>
        <taxon>Marasmiaceae</taxon>
        <taxon>Marasmius</taxon>
    </lineage>
</organism>
<name>A0ABR3F534_9AGAR</name>
<dbReference type="Proteomes" id="UP001465976">
    <property type="component" value="Unassembled WGS sequence"/>
</dbReference>
<keyword evidence="2" id="KW-1185">Reference proteome</keyword>
<dbReference type="EMBL" id="JBAHYK010000953">
    <property type="protein sequence ID" value="KAL0570340.1"/>
    <property type="molecule type" value="Genomic_DNA"/>
</dbReference>